<name>A0ABS6THM3_9ENTE</name>
<comment type="caution">
    <text evidence="1">The sequence shown here is derived from an EMBL/GenBank/DDBJ whole genome shotgun (WGS) entry which is preliminary data.</text>
</comment>
<gene>
    <name evidence="1" type="ORF">KUA55_17640</name>
</gene>
<dbReference type="RefSeq" id="WP_218327693.1">
    <property type="nucleotide sequence ID" value="NZ_JAHUZB010000013.1"/>
</dbReference>
<evidence type="ECO:0000313" key="1">
    <source>
        <dbReference type="EMBL" id="MBV7392479.1"/>
    </source>
</evidence>
<accession>A0ABS6THM3</accession>
<organism evidence="1 2">
    <name type="scientific">Enterococcus alishanensis</name>
    <dbReference type="NCBI Taxonomy" id="1303817"/>
    <lineage>
        <taxon>Bacteria</taxon>
        <taxon>Bacillati</taxon>
        <taxon>Bacillota</taxon>
        <taxon>Bacilli</taxon>
        <taxon>Lactobacillales</taxon>
        <taxon>Enterococcaceae</taxon>
        <taxon>Enterococcus</taxon>
    </lineage>
</organism>
<keyword evidence="2" id="KW-1185">Reference proteome</keyword>
<dbReference type="Proteomes" id="UP000774130">
    <property type="component" value="Unassembled WGS sequence"/>
</dbReference>
<protein>
    <submittedName>
        <fullName evidence="1">Uncharacterized protein</fullName>
    </submittedName>
</protein>
<proteinExistence type="predicted"/>
<sequence length="63" mass="7375">MNIIREYEFGLISLEEFTELLRGSGQQLLIAEGEEALTYHLWVTSETTEQHNYFISPFAHNQE</sequence>
<evidence type="ECO:0000313" key="2">
    <source>
        <dbReference type="Proteomes" id="UP000774130"/>
    </source>
</evidence>
<reference evidence="1 2" key="1">
    <citation type="submission" date="2021-06" db="EMBL/GenBank/DDBJ databases">
        <title>Enterococcus alishanensis sp. nov., a novel lactic acid bacterium isolated from fresh coffee beans.</title>
        <authorList>
            <person name="Chen Y.-S."/>
        </authorList>
    </citation>
    <scope>NUCLEOTIDE SEQUENCE [LARGE SCALE GENOMIC DNA]</scope>
    <source>
        <strain evidence="1 2">ALS3</strain>
    </source>
</reference>
<dbReference type="EMBL" id="JAHUZB010000013">
    <property type="protein sequence ID" value="MBV7392479.1"/>
    <property type="molecule type" value="Genomic_DNA"/>
</dbReference>